<dbReference type="EMBL" id="MTYJ01000024">
    <property type="protein sequence ID" value="OQV21223.1"/>
    <property type="molecule type" value="Genomic_DNA"/>
</dbReference>
<dbReference type="Proteomes" id="UP000192578">
    <property type="component" value="Unassembled WGS sequence"/>
</dbReference>
<keyword evidence="2" id="KW-1185">Reference proteome</keyword>
<evidence type="ECO:0000313" key="1">
    <source>
        <dbReference type="EMBL" id="OQV21223.1"/>
    </source>
</evidence>
<sequence>MILASGGEILSACADRDMFEISILSSQIFPSDIFKERSRLSRGKGSFSAEGSTTTAWQRILIASARSCSAACSRLRCICLVATGHSSVLFIVAVNRAVAIGTEELPAGTVLFWRELHFCGIRPQSAPAHYVGIPEPVFTRSRHSCFNGVEHAQFLTAFLAR</sequence>
<reference evidence="2" key="1">
    <citation type="submission" date="2017-01" db="EMBL/GenBank/DDBJ databases">
        <title>Comparative genomics of anhydrobiosis in the tardigrade Hypsibius dujardini.</title>
        <authorList>
            <person name="Yoshida Y."/>
            <person name="Koutsovoulos G."/>
            <person name="Laetsch D."/>
            <person name="Stevens L."/>
            <person name="Kumar S."/>
            <person name="Horikawa D."/>
            <person name="Ishino K."/>
            <person name="Komine S."/>
            <person name="Tomita M."/>
            <person name="Blaxter M."/>
            <person name="Arakawa K."/>
        </authorList>
    </citation>
    <scope>NUCLEOTIDE SEQUENCE [LARGE SCALE GENOMIC DNA]</scope>
    <source>
        <strain evidence="2">Z151</strain>
    </source>
</reference>
<organism evidence="1 2">
    <name type="scientific">Hypsibius exemplaris</name>
    <name type="common">Freshwater tardigrade</name>
    <dbReference type="NCBI Taxonomy" id="2072580"/>
    <lineage>
        <taxon>Eukaryota</taxon>
        <taxon>Metazoa</taxon>
        <taxon>Ecdysozoa</taxon>
        <taxon>Tardigrada</taxon>
        <taxon>Eutardigrada</taxon>
        <taxon>Parachela</taxon>
        <taxon>Hypsibioidea</taxon>
        <taxon>Hypsibiidae</taxon>
        <taxon>Hypsibius</taxon>
    </lineage>
</organism>
<evidence type="ECO:0000313" key="2">
    <source>
        <dbReference type="Proteomes" id="UP000192578"/>
    </source>
</evidence>
<gene>
    <name evidence="1" type="ORF">BV898_04710</name>
</gene>
<name>A0A1W0X1A2_HYPEX</name>
<dbReference type="AlphaFoldDB" id="A0A1W0X1A2"/>
<protein>
    <submittedName>
        <fullName evidence="1">Uncharacterized protein</fullName>
    </submittedName>
</protein>
<accession>A0A1W0X1A2</accession>
<proteinExistence type="predicted"/>
<comment type="caution">
    <text evidence="1">The sequence shown here is derived from an EMBL/GenBank/DDBJ whole genome shotgun (WGS) entry which is preliminary data.</text>
</comment>